<comment type="caution">
    <text evidence="2">The sequence shown here is derived from an EMBL/GenBank/DDBJ whole genome shotgun (WGS) entry which is preliminary data.</text>
</comment>
<name>A0A8X6NH73_NEPPI</name>
<dbReference type="AlphaFoldDB" id="A0A8X6NH73"/>
<proteinExistence type="predicted"/>
<feature type="region of interest" description="Disordered" evidence="1">
    <location>
        <begin position="1"/>
        <end position="21"/>
    </location>
</feature>
<accession>A0A8X6NH73</accession>
<protein>
    <submittedName>
        <fullName evidence="2">Uncharacterized protein</fullName>
    </submittedName>
</protein>
<organism evidence="2 3">
    <name type="scientific">Nephila pilipes</name>
    <name type="common">Giant wood spider</name>
    <name type="synonym">Nephila maculata</name>
    <dbReference type="NCBI Taxonomy" id="299642"/>
    <lineage>
        <taxon>Eukaryota</taxon>
        <taxon>Metazoa</taxon>
        <taxon>Ecdysozoa</taxon>
        <taxon>Arthropoda</taxon>
        <taxon>Chelicerata</taxon>
        <taxon>Arachnida</taxon>
        <taxon>Araneae</taxon>
        <taxon>Araneomorphae</taxon>
        <taxon>Entelegynae</taxon>
        <taxon>Araneoidea</taxon>
        <taxon>Nephilidae</taxon>
        <taxon>Nephila</taxon>
    </lineage>
</organism>
<evidence type="ECO:0000313" key="2">
    <source>
        <dbReference type="EMBL" id="GFT14193.1"/>
    </source>
</evidence>
<dbReference type="Proteomes" id="UP000887013">
    <property type="component" value="Unassembled WGS sequence"/>
</dbReference>
<evidence type="ECO:0000256" key="1">
    <source>
        <dbReference type="SAM" id="MobiDB-lite"/>
    </source>
</evidence>
<gene>
    <name evidence="2" type="ORF">NPIL_212511</name>
</gene>
<reference evidence="2" key="1">
    <citation type="submission" date="2020-08" db="EMBL/GenBank/DDBJ databases">
        <title>Multicomponent nature underlies the extraordinary mechanical properties of spider dragline silk.</title>
        <authorList>
            <person name="Kono N."/>
            <person name="Nakamura H."/>
            <person name="Mori M."/>
            <person name="Yoshida Y."/>
            <person name="Ohtoshi R."/>
            <person name="Malay A.D."/>
            <person name="Moran D.A.P."/>
            <person name="Tomita M."/>
            <person name="Numata K."/>
            <person name="Arakawa K."/>
        </authorList>
    </citation>
    <scope>NUCLEOTIDE SEQUENCE</scope>
</reference>
<sequence>MTLDLSMDKSSNPVDTIANPDAPLTHASLQSAKAVVEKHQREVPSTPAVGEKKVMLQADTSREEIENFFVKHAEGSDP</sequence>
<dbReference type="EMBL" id="BMAW01104422">
    <property type="protein sequence ID" value="GFT14193.1"/>
    <property type="molecule type" value="Genomic_DNA"/>
</dbReference>
<evidence type="ECO:0000313" key="3">
    <source>
        <dbReference type="Proteomes" id="UP000887013"/>
    </source>
</evidence>
<keyword evidence="3" id="KW-1185">Reference proteome</keyword>